<dbReference type="EMBL" id="BSOS01000042">
    <property type="protein sequence ID" value="GLR66920.1"/>
    <property type="molecule type" value="Genomic_DNA"/>
</dbReference>
<comment type="caution">
    <text evidence="1">The sequence shown here is derived from an EMBL/GenBank/DDBJ whole genome shotgun (WGS) entry which is preliminary data.</text>
</comment>
<gene>
    <name evidence="1" type="ORF">GCM10010909_16000</name>
</gene>
<keyword evidence="2" id="KW-1185">Reference proteome</keyword>
<organism evidence="1 2">
    <name type="scientific">Acidocella aquatica</name>
    <dbReference type="NCBI Taxonomy" id="1922313"/>
    <lineage>
        <taxon>Bacteria</taxon>
        <taxon>Pseudomonadati</taxon>
        <taxon>Pseudomonadota</taxon>
        <taxon>Alphaproteobacteria</taxon>
        <taxon>Acetobacterales</taxon>
        <taxon>Acidocellaceae</taxon>
        <taxon>Acidocella</taxon>
    </lineage>
</organism>
<evidence type="ECO:0000313" key="1">
    <source>
        <dbReference type="EMBL" id="GLR66920.1"/>
    </source>
</evidence>
<dbReference type="Proteomes" id="UP001156641">
    <property type="component" value="Unassembled WGS sequence"/>
</dbReference>
<dbReference type="RefSeq" id="WP_284257623.1">
    <property type="nucleotide sequence ID" value="NZ_BSOS01000042.1"/>
</dbReference>
<proteinExistence type="predicted"/>
<evidence type="ECO:0000313" key="2">
    <source>
        <dbReference type="Proteomes" id="UP001156641"/>
    </source>
</evidence>
<protein>
    <submittedName>
        <fullName evidence="1">Uncharacterized protein</fullName>
    </submittedName>
</protein>
<accession>A0ABQ6AA25</accession>
<reference evidence="2" key="1">
    <citation type="journal article" date="2019" name="Int. J. Syst. Evol. Microbiol.">
        <title>The Global Catalogue of Microorganisms (GCM) 10K type strain sequencing project: providing services to taxonomists for standard genome sequencing and annotation.</title>
        <authorList>
            <consortium name="The Broad Institute Genomics Platform"/>
            <consortium name="The Broad Institute Genome Sequencing Center for Infectious Disease"/>
            <person name="Wu L."/>
            <person name="Ma J."/>
        </authorList>
    </citation>
    <scope>NUCLEOTIDE SEQUENCE [LARGE SCALE GENOMIC DNA]</scope>
    <source>
        <strain evidence="2">NBRC 112502</strain>
    </source>
</reference>
<name>A0ABQ6AA25_9PROT</name>
<sequence length="77" mass="8426">MNYIARLQGEADAAHAKIAAKDQAIQAFRVHLHGEKFRGFEPDGSRKDWIAVADVLAWLTIIKDAEPGQADDAVEPA</sequence>